<dbReference type="Proteomes" id="UP000035760">
    <property type="component" value="Unassembled WGS sequence"/>
</dbReference>
<feature type="transmembrane region" description="Helical" evidence="1">
    <location>
        <begin position="333"/>
        <end position="352"/>
    </location>
</feature>
<comment type="caution">
    <text evidence="2">The sequence shown here is derived from an EMBL/GenBank/DDBJ whole genome shotgun (WGS) entry which is preliminary data.</text>
</comment>
<dbReference type="AlphaFoldDB" id="W6MC68"/>
<dbReference type="STRING" id="1400863.BN873_20062"/>
<feature type="transmembrane region" description="Helical" evidence="1">
    <location>
        <begin position="216"/>
        <end position="235"/>
    </location>
</feature>
<feature type="transmembrane region" description="Helical" evidence="1">
    <location>
        <begin position="141"/>
        <end position="161"/>
    </location>
</feature>
<evidence type="ECO:0000256" key="1">
    <source>
        <dbReference type="SAM" id="Phobius"/>
    </source>
</evidence>
<dbReference type="RefSeq" id="WP_048671126.1">
    <property type="nucleotide sequence ID" value="NZ_CBTJ020000025.1"/>
</dbReference>
<protein>
    <submittedName>
        <fullName evidence="2">Uncharacterized protein</fullName>
    </submittedName>
</protein>
<feature type="transmembrane region" description="Helical" evidence="1">
    <location>
        <begin position="361"/>
        <end position="381"/>
    </location>
</feature>
<keyword evidence="1" id="KW-0812">Transmembrane</keyword>
<feature type="transmembrane region" description="Helical" evidence="1">
    <location>
        <begin position="12"/>
        <end position="34"/>
    </location>
</feature>
<feature type="transmembrane region" description="Helical" evidence="1">
    <location>
        <begin position="247"/>
        <end position="269"/>
    </location>
</feature>
<evidence type="ECO:0000313" key="3">
    <source>
        <dbReference type="Proteomes" id="UP000035760"/>
    </source>
</evidence>
<proteinExistence type="predicted"/>
<organism evidence="2 3">
    <name type="scientific">Candidatus Competibacter denitrificans Run_A_D11</name>
    <dbReference type="NCBI Taxonomy" id="1400863"/>
    <lineage>
        <taxon>Bacteria</taxon>
        <taxon>Pseudomonadati</taxon>
        <taxon>Pseudomonadota</taxon>
        <taxon>Gammaproteobacteria</taxon>
        <taxon>Candidatus Competibacteraceae</taxon>
        <taxon>Candidatus Competibacter</taxon>
    </lineage>
</organism>
<feature type="transmembrane region" description="Helical" evidence="1">
    <location>
        <begin position="300"/>
        <end position="321"/>
    </location>
</feature>
<feature type="transmembrane region" description="Helical" evidence="1">
    <location>
        <begin position="275"/>
        <end position="293"/>
    </location>
</feature>
<keyword evidence="1" id="KW-0472">Membrane</keyword>
<reference evidence="2" key="2">
    <citation type="submission" date="2014-03" db="EMBL/GenBank/DDBJ databases">
        <title>Candidatus Competibacter-lineage genomes retrieved from metagenomes reveal functional metabolic diversity.</title>
        <authorList>
            <person name="McIlroy S.J."/>
            <person name="Albertsen M."/>
            <person name="Andresen E.K."/>
            <person name="Saunders A.M."/>
            <person name="Kristiansen R."/>
            <person name="Stokholm-Bjerregaard M."/>
            <person name="Nielsen K.L."/>
            <person name="Nielsen P.H."/>
        </authorList>
    </citation>
    <scope>NUCLEOTIDE SEQUENCE</scope>
    <source>
        <strain evidence="2">Run_A_D11</strain>
    </source>
</reference>
<keyword evidence="3" id="KW-1185">Reference proteome</keyword>
<dbReference type="OrthoDB" id="177982at2"/>
<name>W6MC68_9GAMM</name>
<reference evidence="2" key="1">
    <citation type="submission" date="2013-07" db="EMBL/GenBank/DDBJ databases">
        <authorList>
            <person name="McIlroy S."/>
        </authorList>
    </citation>
    <scope>NUCLEOTIDE SEQUENCE [LARGE SCALE GENOMIC DNA]</scope>
    <source>
        <strain evidence="2">Run_A_D11</strain>
    </source>
</reference>
<dbReference type="EMBL" id="CBTJ020000025">
    <property type="protein sequence ID" value="CDI01738.1"/>
    <property type="molecule type" value="Genomic_DNA"/>
</dbReference>
<keyword evidence="1" id="KW-1133">Transmembrane helix</keyword>
<gene>
    <name evidence="2" type="ORF">BN873_20062</name>
</gene>
<feature type="transmembrane region" description="Helical" evidence="1">
    <location>
        <begin position="119"/>
        <end position="135"/>
    </location>
</feature>
<sequence>MNLVKSLVIKKVSLLYFLLVVAPIAFYISIVIYFSENIPYWDDYDTVLAYLNQADSARYQGLFNQHNEHRIFWNRLVVEGYYFLFGEINFRHLVFFGNLGLLLLVLFIFNLFKSRSTEIVLFIPILYLIFQPQGWENITWTTGSLQNYYILLFAFLSFYLWDKGNYLGRIAAVLFGALAAYTSANGLLVLFIIFFWEVAQIIIDYKNHTSGFFLSRLKLLSFLVIAILFLCFFYLKDYTSPDPHRSFFRNLSNYVLFSQYILMFLGSYMEPSKPLTILVGLLQLILFFYITYLRYYQKNIVNYLLSVFILLTALLIAIGRVDFGVDQALSSRYKILSVLFLVSMYCAIIEIWPRFFSRKPIIFALILLSVLFNIGSQVLVLKNLAERKNTLEEITGWYHTGKGLNYPNQERANIIIKRSIEKGTYIPPSLTENKY</sequence>
<accession>W6MC68</accession>
<feature type="transmembrane region" description="Helical" evidence="1">
    <location>
        <begin position="93"/>
        <end position="112"/>
    </location>
</feature>
<evidence type="ECO:0000313" key="2">
    <source>
        <dbReference type="EMBL" id="CDI01738.1"/>
    </source>
</evidence>
<feature type="transmembrane region" description="Helical" evidence="1">
    <location>
        <begin position="173"/>
        <end position="196"/>
    </location>
</feature>